<dbReference type="Pfam" id="PF07690">
    <property type="entry name" value="MFS_1"/>
    <property type="match status" value="1"/>
</dbReference>
<evidence type="ECO:0000259" key="5">
    <source>
        <dbReference type="PROSITE" id="PS50850"/>
    </source>
</evidence>
<dbReference type="PROSITE" id="PS50850">
    <property type="entry name" value="MFS"/>
    <property type="match status" value="1"/>
</dbReference>
<sequence>GAVNVVGSLRLDELGAGAAVIGGTFLAMAALEAIVSPLVGRVSDRRGRLVPIRAGLAAATAALLLVTLPGAVAPLIAGLIVLAGCLGAFWAPAMAMLADAAEDAGVAQGYAFALVNAAWAGGAMAGSAGSGALADATGDAVPFVVLAALTAATLGLSLRARHRAPVAA</sequence>
<dbReference type="Gene3D" id="1.20.1250.20">
    <property type="entry name" value="MFS general substrate transporter like domains"/>
    <property type="match status" value="1"/>
</dbReference>
<dbReference type="SUPFAM" id="SSF103473">
    <property type="entry name" value="MFS general substrate transporter"/>
    <property type="match status" value="1"/>
</dbReference>
<dbReference type="InterPro" id="IPR036259">
    <property type="entry name" value="MFS_trans_sf"/>
</dbReference>
<evidence type="ECO:0000256" key="1">
    <source>
        <dbReference type="ARBA" id="ARBA00022692"/>
    </source>
</evidence>
<name>A0A6J4KTG6_9BACT</name>
<evidence type="ECO:0000256" key="2">
    <source>
        <dbReference type="ARBA" id="ARBA00022989"/>
    </source>
</evidence>
<organism evidence="6">
    <name type="scientific">uncultured Gemmatimonadaceae bacterium</name>
    <dbReference type="NCBI Taxonomy" id="246130"/>
    <lineage>
        <taxon>Bacteria</taxon>
        <taxon>Pseudomonadati</taxon>
        <taxon>Gemmatimonadota</taxon>
        <taxon>Gemmatimonadia</taxon>
        <taxon>Gemmatimonadales</taxon>
        <taxon>Gemmatimonadaceae</taxon>
        <taxon>environmental samples</taxon>
    </lineage>
</organism>
<evidence type="ECO:0000256" key="4">
    <source>
        <dbReference type="SAM" id="Phobius"/>
    </source>
</evidence>
<dbReference type="GO" id="GO:0022857">
    <property type="term" value="F:transmembrane transporter activity"/>
    <property type="evidence" value="ECO:0007669"/>
    <property type="project" value="InterPro"/>
</dbReference>
<proteinExistence type="predicted"/>
<feature type="domain" description="Major facilitator superfamily (MFS) profile" evidence="5">
    <location>
        <begin position="1"/>
        <end position="168"/>
    </location>
</feature>
<dbReference type="InterPro" id="IPR020846">
    <property type="entry name" value="MFS_dom"/>
</dbReference>
<feature type="transmembrane region" description="Helical" evidence="4">
    <location>
        <begin position="14"/>
        <end position="38"/>
    </location>
</feature>
<dbReference type="PANTHER" id="PTHR23526">
    <property type="entry name" value="INTEGRAL MEMBRANE TRANSPORT PROTEIN-RELATED"/>
    <property type="match status" value="1"/>
</dbReference>
<feature type="transmembrane region" description="Helical" evidence="4">
    <location>
        <begin position="75"/>
        <end position="98"/>
    </location>
</feature>
<accession>A0A6J4KTG6</accession>
<feature type="transmembrane region" description="Helical" evidence="4">
    <location>
        <begin position="140"/>
        <end position="158"/>
    </location>
</feature>
<keyword evidence="2 4" id="KW-1133">Transmembrane helix</keyword>
<feature type="transmembrane region" description="Helical" evidence="4">
    <location>
        <begin position="50"/>
        <end position="69"/>
    </location>
</feature>
<dbReference type="PANTHER" id="PTHR23526:SF4">
    <property type="entry name" value="INTEGRAL MEMBRANE TRANSPORT PROTEIN"/>
    <property type="match status" value="1"/>
</dbReference>
<dbReference type="EMBL" id="CADCTX010000332">
    <property type="protein sequence ID" value="CAA9313500.1"/>
    <property type="molecule type" value="Genomic_DNA"/>
</dbReference>
<evidence type="ECO:0000313" key="6">
    <source>
        <dbReference type="EMBL" id="CAA9313500.1"/>
    </source>
</evidence>
<dbReference type="InterPro" id="IPR052528">
    <property type="entry name" value="Sugar_transport-like"/>
</dbReference>
<gene>
    <name evidence="6" type="ORF">AVDCRST_MAG40-1114</name>
</gene>
<feature type="transmembrane region" description="Helical" evidence="4">
    <location>
        <begin position="110"/>
        <end position="134"/>
    </location>
</feature>
<dbReference type="InterPro" id="IPR011701">
    <property type="entry name" value="MFS"/>
</dbReference>
<protein>
    <recommendedName>
        <fullName evidence="5">Major facilitator superfamily (MFS) profile domain-containing protein</fullName>
    </recommendedName>
</protein>
<keyword evidence="1 4" id="KW-0812">Transmembrane</keyword>
<evidence type="ECO:0000256" key="3">
    <source>
        <dbReference type="ARBA" id="ARBA00023136"/>
    </source>
</evidence>
<feature type="non-terminal residue" evidence="6">
    <location>
        <position position="1"/>
    </location>
</feature>
<reference evidence="6" key="1">
    <citation type="submission" date="2020-02" db="EMBL/GenBank/DDBJ databases">
        <authorList>
            <person name="Meier V. D."/>
        </authorList>
    </citation>
    <scope>NUCLEOTIDE SEQUENCE</scope>
    <source>
        <strain evidence="6">AVDCRST_MAG40</strain>
    </source>
</reference>
<dbReference type="AlphaFoldDB" id="A0A6J4KTG6"/>
<keyword evidence="3 4" id="KW-0472">Membrane</keyword>